<accession>A0A392PEK1</accession>
<dbReference type="GO" id="GO:0008320">
    <property type="term" value="F:protein transmembrane transporter activity"/>
    <property type="evidence" value="ECO:0007669"/>
    <property type="project" value="TreeGrafter"/>
</dbReference>
<dbReference type="Gene3D" id="1.10.287.110">
    <property type="entry name" value="DnaJ domain"/>
    <property type="match status" value="1"/>
</dbReference>
<dbReference type="PROSITE" id="PS50076">
    <property type="entry name" value="DNAJ_2"/>
    <property type="match status" value="1"/>
</dbReference>
<dbReference type="GO" id="GO:0003723">
    <property type="term" value="F:RNA binding"/>
    <property type="evidence" value="ECO:0007669"/>
    <property type="project" value="TreeGrafter"/>
</dbReference>
<proteinExistence type="predicted"/>
<evidence type="ECO:0000313" key="4">
    <source>
        <dbReference type="Proteomes" id="UP000265520"/>
    </source>
</evidence>
<dbReference type="PANTHER" id="PTHR24075">
    <property type="entry name" value="SEC63 DOMAIN-CONTAINING"/>
    <property type="match status" value="1"/>
</dbReference>
<feature type="domain" description="J" evidence="2">
    <location>
        <begin position="37"/>
        <end position="102"/>
    </location>
</feature>
<evidence type="ECO:0000313" key="3">
    <source>
        <dbReference type="EMBL" id="MCI10528.1"/>
    </source>
</evidence>
<dbReference type="GO" id="GO:0006620">
    <property type="term" value="P:post-translational protein targeting to endoplasmic reticulum membrane"/>
    <property type="evidence" value="ECO:0007669"/>
    <property type="project" value="TreeGrafter"/>
</dbReference>
<dbReference type="PRINTS" id="PR00625">
    <property type="entry name" value="JDOMAIN"/>
</dbReference>
<dbReference type="Pfam" id="PF00226">
    <property type="entry name" value="DnaJ"/>
    <property type="match status" value="1"/>
</dbReference>
<comment type="caution">
    <text evidence="3">The sequence shown here is derived from an EMBL/GenBank/DDBJ whole genome shotgun (WGS) entry which is preliminary data.</text>
</comment>
<keyword evidence="4" id="KW-1185">Reference proteome</keyword>
<dbReference type="InterPro" id="IPR001623">
    <property type="entry name" value="DnaJ_domain"/>
</dbReference>
<dbReference type="SUPFAM" id="SSF46565">
    <property type="entry name" value="Chaperone J-domain"/>
    <property type="match status" value="1"/>
</dbReference>
<keyword evidence="1" id="KW-1133">Transmembrane helix</keyword>
<protein>
    <submittedName>
        <fullName evidence="3">Translocation protein SEC63-like protein</fullName>
    </submittedName>
</protein>
<dbReference type="GO" id="GO:0031207">
    <property type="term" value="C:Sec62/Sec63 complex"/>
    <property type="evidence" value="ECO:0007669"/>
    <property type="project" value="TreeGrafter"/>
</dbReference>
<keyword evidence="1" id="KW-0472">Membrane</keyword>
<name>A0A392PEK1_9FABA</name>
<dbReference type="InterPro" id="IPR036869">
    <property type="entry name" value="J_dom_sf"/>
</dbReference>
<dbReference type="AlphaFoldDB" id="A0A392PEK1"/>
<feature type="non-terminal residue" evidence="3">
    <location>
        <position position="108"/>
    </location>
</feature>
<reference evidence="3 4" key="1">
    <citation type="journal article" date="2018" name="Front. Plant Sci.">
        <title>Red Clover (Trifolium pratense) and Zigzag Clover (T. medium) - A Picture of Genomic Similarities and Differences.</title>
        <authorList>
            <person name="Dluhosova J."/>
            <person name="Istvanek J."/>
            <person name="Nedelnik J."/>
            <person name="Repkova J."/>
        </authorList>
    </citation>
    <scope>NUCLEOTIDE SEQUENCE [LARGE SCALE GENOMIC DNA]</scope>
    <source>
        <strain evidence="4">cv. 10/8</strain>
        <tissue evidence="3">Leaf</tissue>
    </source>
</reference>
<evidence type="ECO:0000256" key="1">
    <source>
        <dbReference type="SAM" id="Phobius"/>
    </source>
</evidence>
<feature type="non-terminal residue" evidence="3">
    <location>
        <position position="1"/>
    </location>
</feature>
<organism evidence="3 4">
    <name type="scientific">Trifolium medium</name>
    <dbReference type="NCBI Taxonomy" id="97028"/>
    <lineage>
        <taxon>Eukaryota</taxon>
        <taxon>Viridiplantae</taxon>
        <taxon>Streptophyta</taxon>
        <taxon>Embryophyta</taxon>
        <taxon>Tracheophyta</taxon>
        <taxon>Spermatophyta</taxon>
        <taxon>Magnoliopsida</taxon>
        <taxon>eudicotyledons</taxon>
        <taxon>Gunneridae</taxon>
        <taxon>Pentapetalae</taxon>
        <taxon>rosids</taxon>
        <taxon>fabids</taxon>
        <taxon>Fabales</taxon>
        <taxon>Fabaceae</taxon>
        <taxon>Papilionoideae</taxon>
        <taxon>50 kb inversion clade</taxon>
        <taxon>NPAAA clade</taxon>
        <taxon>Hologalegina</taxon>
        <taxon>IRL clade</taxon>
        <taxon>Trifolieae</taxon>
        <taxon>Trifolium</taxon>
    </lineage>
</organism>
<feature type="transmembrane region" description="Helical" evidence="1">
    <location>
        <begin position="6"/>
        <end position="26"/>
    </location>
</feature>
<dbReference type="SMART" id="SM00271">
    <property type="entry name" value="DnaJ"/>
    <property type="match status" value="1"/>
</dbReference>
<dbReference type="Proteomes" id="UP000265520">
    <property type="component" value="Unassembled WGS sequence"/>
</dbReference>
<evidence type="ECO:0000259" key="2">
    <source>
        <dbReference type="PROSITE" id="PS50076"/>
    </source>
</evidence>
<keyword evidence="1" id="KW-0812">Transmembrane</keyword>
<sequence>ILSVSTYSNLTLLLLWVIMIILVYYIKTRSTEITVFDPFSILGLEPGAAESEIKRNYRRLSIQYHPDKNPDPEAHKYFVEHIAKAYQALTDPIARENYEKYGHPDGRQ</sequence>
<dbReference type="PANTHER" id="PTHR24075:SF0">
    <property type="entry name" value="TRANSLOCATION PROTEIN SEC63 HOMOLOG"/>
    <property type="match status" value="1"/>
</dbReference>
<dbReference type="EMBL" id="LXQA010076617">
    <property type="protein sequence ID" value="MCI10528.1"/>
    <property type="molecule type" value="Genomic_DNA"/>
</dbReference>
<dbReference type="FunFam" id="1.10.287.110:FF:000038">
    <property type="entry name" value="DnaJ protein ERDJ2A"/>
    <property type="match status" value="1"/>
</dbReference>
<dbReference type="CDD" id="cd06257">
    <property type="entry name" value="DnaJ"/>
    <property type="match status" value="1"/>
</dbReference>
<dbReference type="GO" id="GO:0006614">
    <property type="term" value="P:SRP-dependent cotranslational protein targeting to membrane"/>
    <property type="evidence" value="ECO:0007669"/>
    <property type="project" value="TreeGrafter"/>
</dbReference>